<evidence type="ECO:0000256" key="3">
    <source>
        <dbReference type="ARBA" id="ARBA00023015"/>
    </source>
</evidence>
<dbReference type="PROSITE" id="PS50949">
    <property type="entry name" value="HTH_GNTR"/>
    <property type="match status" value="1"/>
</dbReference>
<evidence type="ECO:0000259" key="6">
    <source>
        <dbReference type="PROSITE" id="PS50949"/>
    </source>
</evidence>
<dbReference type="CDD" id="cd07377">
    <property type="entry name" value="WHTH_GntR"/>
    <property type="match status" value="1"/>
</dbReference>
<dbReference type="PRINTS" id="PR00035">
    <property type="entry name" value="HTHGNTR"/>
</dbReference>
<keyword evidence="4" id="KW-0238">DNA-binding</keyword>
<dbReference type="InterPro" id="IPR015424">
    <property type="entry name" value="PyrdxlP-dep_Trfase"/>
</dbReference>
<comment type="similarity">
    <text evidence="1">In the C-terminal section; belongs to the class-I pyridoxal-phosphate-dependent aminotransferase family.</text>
</comment>
<evidence type="ECO:0000256" key="1">
    <source>
        <dbReference type="ARBA" id="ARBA00005384"/>
    </source>
</evidence>
<dbReference type="EMBL" id="BAAAHE010000008">
    <property type="protein sequence ID" value="GAA0610367.1"/>
    <property type="molecule type" value="Genomic_DNA"/>
</dbReference>
<dbReference type="PANTHER" id="PTHR46577">
    <property type="entry name" value="HTH-TYPE TRANSCRIPTIONAL REGULATORY PROTEIN GABR"/>
    <property type="match status" value="1"/>
</dbReference>
<protein>
    <submittedName>
        <fullName evidence="7">PLP-dependent aminotransferase family protein</fullName>
    </submittedName>
</protein>
<keyword evidence="7" id="KW-0032">Aminotransferase</keyword>
<evidence type="ECO:0000256" key="2">
    <source>
        <dbReference type="ARBA" id="ARBA00022898"/>
    </source>
</evidence>
<dbReference type="InterPro" id="IPR015422">
    <property type="entry name" value="PyrdxlP-dep_Trfase_small"/>
</dbReference>
<feature type="domain" description="HTH gntR-type" evidence="6">
    <location>
        <begin position="23"/>
        <end position="91"/>
    </location>
</feature>
<dbReference type="InterPro" id="IPR015421">
    <property type="entry name" value="PyrdxlP-dep_Trfase_major"/>
</dbReference>
<dbReference type="Pfam" id="PF00392">
    <property type="entry name" value="GntR"/>
    <property type="match status" value="1"/>
</dbReference>
<dbReference type="Pfam" id="PF00155">
    <property type="entry name" value="Aminotran_1_2"/>
    <property type="match status" value="1"/>
</dbReference>
<keyword evidence="3" id="KW-0805">Transcription regulation</keyword>
<dbReference type="InterPro" id="IPR000524">
    <property type="entry name" value="Tscrpt_reg_HTH_GntR"/>
</dbReference>
<dbReference type="GO" id="GO:0008483">
    <property type="term" value="F:transaminase activity"/>
    <property type="evidence" value="ECO:0007669"/>
    <property type="project" value="UniProtKB-KW"/>
</dbReference>
<dbReference type="InterPro" id="IPR036388">
    <property type="entry name" value="WH-like_DNA-bd_sf"/>
</dbReference>
<dbReference type="Proteomes" id="UP001500957">
    <property type="component" value="Unassembled WGS sequence"/>
</dbReference>
<dbReference type="Gene3D" id="3.90.1150.10">
    <property type="entry name" value="Aspartate Aminotransferase, domain 1"/>
    <property type="match status" value="1"/>
</dbReference>
<accession>A0ABP3RGW8</accession>
<comment type="caution">
    <text evidence="7">The sequence shown here is derived from an EMBL/GenBank/DDBJ whole genome shotgun (WGS) entry which is preliminary data.</text>
</comment>
<dbReference type="SUPFAM" id="SSF46785">
    <property type="entry name" value="Winged helix' DNA-binding domain"/>
    <property type="match status" value="1"/>
</dbReference>
<evidence type="ECO:0000313" key="7">
    <source>
        <dbReference type="EMBL" id="GAA0610367.1"/>
    </source>
</evidence>
<evidence type="ECO:0000256" key="4">
    <source>
        <dbReference type="ARBA" id="ARBA00023125"/>
    </source>
</evidence>
<dbReference type="Gene3D" id="1.10.10.10">
    <property type="entry name" value="Winged helix-like DNA-binding domain superfamily/Winged helix DNA-binding domain"/>
    <property type="match status" value="1"/>
</dbReference>
<name>A0ABP3RGW8_9ACTN</name>
<dbReference type="InterPro" id="IPR036390">
    <property type="entry name" value="WH_DNA-bd_sf"/>
</dbReference>
<evidence type="ECO:0000313" key="8">
    <source>
        <dbReference type="Proteomes" id="UP001500957"/>
    </source>
</evidence>
<reference evidence="8" key="1">
    <citation type="journal article" date="2019" name="Int. J. Syst. Evol. Microbiol.">
        <title>The Global Catalogue of Microorganisms (GCM) 10K type strain sequencing project: providing services to taxonomists for standard genome sequencing and annotation.</title>
        <authorList>
            <consortium name="The Broad Institute Genomics Platform"/>
            <consortium name="The Broad Institute Genome Sequencing Center for Infectious Disease"/>
            <person name="Wu L."/>
            <person name="Ma J."/>
        </authorList>
    </citation>
    <scope>NUCLEOTIDE SEQUENCE [LARGE SCALE GENOMIC DNA]</scope>
    <source>
        <strain evidence="8">JCM 10671</strain>
    </source>
</reference>
<dbReference type="CDD" id="cd00609">
    <property type="entry name" value="AAT_like"/>
    <property type="match status" value="1"/>
</dbReference>
<dbReference type="InterPro" id="IPR004839">
    <property type="entry name" value="Aminotransferase_I/II_large"/>
</dbReference>
<keyword evidence="8" id="KW-1185">Reference proteome</keyword>
<keyword evidence="2" id="KW-0663">Pyridoxal phosphate</keyword>
<gene>
    <name evidence="7" type="ORF">GCM10009547_10500</name>
</gene>
<dbReference type="InterPro" id="IPR051446">
    <property type="entry name" value="HTH_trans_reg/aminotransferase"/>
</dbReference>
<dbReference type="SUPFAM" id="SSF53383">
    <property type="entry name" value="PLP-dependent transferases"/>
    <property type="match status" value="1"/>
</dbReference>
<proteinExistence type="inferred from homology"/>
<keyword evidence="5" id="KW-0804">Transcription</keyword>
<dbReference type="SMART" id="SM00345">
    <property type="entry name" value="HTH_GNTR"/>
    <property type="match status" value="1"/>
</dbReference>
<sequence length="472" mass="49413">MDLHTNPVELARLLAGWTDGGHGTLPQRLAYGLRCAINSGLIPDGVKLPPERDLARGLAVSRSTVTTALDLLREDGLVTSRQGSGTVVRGPSQRHLGSARIAGTIGGAPGIDLAMASPPDPSHLPPVTVDVGELICSRIGTGLVPLGLPVLREALAERHMQTGLITDPSQIHVTAGAHQAIALTFAAAAGPGDLVAVEEPNYSGIFDILDGVGARPITLESDEDGVRPASLDRALRAGAVAVYLQTGPQNPTGHLPSPERMQSLAAVADNHRAFVIEDVTLADLAYGGRVRPELAELCRRATVVTTGSFSKVGWAGLRIGWLRAPAPIVDRTLHLKLPRDLGASAPSQLMAAALLPSLDDIAAHRQTTLQEATSAALAQLAVELPSWEITPPRGGSVLWAKLPVADSNPFVALAGRHGVHVAPGSAAMAGSGQSPYIRICVDRPRPMVEAGLQRLLQAWNEVEAPRSRSILT</sequence>
<dbReference type="PANTHER" id="PTHR46577:SF1">
    <property type="entry name" value="HTH-TYPE TRANSCRIPTIONAL REGULATORY PROTEIN GABR"/>
    <property type="match status" value="1"/>
</dbReference>
<evidence type="ECO:0000256" key="5">
    <source>
        <dbReference type="ARBA" id="ARBA00023163"/>
    </source>
</evidence>
<dbReference type="Gene3D" id="3.40.640.10">
    <property type="entry name" value="Type I PLP-dependent aspartate aminotransferase-like (Major domain)"/>
    <property type="match status" value="1"/>
</dbReference>
<dbReference type="RefSeq" id="WP_344602364.1">
    <property type="nucleotide sequence ID" value="NZ_BAAAHE010000008.1"/>
</dbReference>
<organism evidence="7 8">
    <name type="scientific">Sporichthya brevicatena</name>
    <dbReference type="NCBI Taxonomy" id="171442"/>
    <lineage>
        <taxon>Bacteria</taxon>
        <taxon>Bacillati</taxon>
        <taxon>Actinomycetota</taxon>
        <taxon>Actinomycetes</taxon>
        <taxon>Sporichthyales</taxon>
        <taxon>Sporichthyaceae</taxon>
        <taxon>Sporichthya</taxon>
    </lineage>
</organism>
<keyword evidence="7" id="KW-0808">Transferase</keyword>